<dbReference type="Gene3D" id="1.25.10.90">
    <property type="match status" value="1"/>
</dbReference>
<keyword evidence="2" id="KW-1185">Reference proteome</keyword>
<dbReference type="InterPro" id="IPR014825">
    <property type="entry name" value="DNA_alkylation"/>
</dbReference>
<dbReference type="InterPro" id="IPR016024">
    <property type="entry name" value="ARM-type_fold"/>
</dbReference>
<name>A0A1T4VS31_9GAMM</name>
<protein>
    <submittedName>
        <fullName evidence="1">3-methyladenine DNA glycosylase AlkD</fullName>
    </submittedName>
</protein>
<dbReference type="PANTHER" id="PTHR34070:SF1">
    <property type="entry name" value="DNA ALKYLATION REPAIR PROTEIN"/>
    <property type="match status" value="1"/>
</dbReference>
<evidence type="ECO:0000313" key="2">
    <source>
        <dbReference type="Proteomes" id="UP000242432"/>
    </source>
</evidence>
<organism evidence="1 2">
    <name type="scientific">Succinivibrio dextrinosolvens DSM 3072</name>
    <dbReference type="NCBI Taxonomy" id="1123324"/>
    <lineage>
        <taxon>Bacteria</taxon>
        <taxon>Pseudomonadati</taxon>
        <taxon>Pseudomonadota</taxon>
        <taxon>Gammaproteobacteria</taxon>
        <taxon>Aeromonadales</taxon>
        <taxon>Succinivibrionaceae</taxon>
        <taxon>Succinivibrio</taxon>
    </lineage>
</organism>
<dbReference type="EMBL" id="FUXX01000044">
    <property type="protein sequence ID" value="SKA67794.1"/>
    <property type="molecule type" value="Genomic_DNA"/>
</dbReference>
<accession>A0A1T4VS31</accession>
<dbReference type="CDD" id="cd06561">
    <property type="entry name" value="AlkD_like"/>
    <property type="match status" value="1"/>
</dbReference>
<dbReference type="PANTHER" id="PTHR34070">
    <property type="entry name" value="ARMADILLO-TYPE FOLD"/>
    <property type="match status" value="1"/>
</dbReference>
<proteinExistence type="predicted"/>
<sequence length="250" mass="29546">MEQIYLFSKKNVFVKNMKNFSWNDLYKDLENSKEESYREFSQKLSPDIKILGVRIPIVRKIALRYLKEYSTEELLSSPLPDNAYLEEKLCKAIFIGRAKIDEKKRIDHVKEFLSYIDGWAICDGFCSELKACKDNHKLYYPLIKKCFKVQSKPFTLRFACVMSLMYFSDAKYEDEIISYLNNINTEEYYVHMGVAWLIATLYTKNGQSVLDKVNSIVLDDKTYNKALQKITESNYVSKETKVQIRKMKRR</sequence>
<dbReference type="Proteomes" id="UP000242432">
    <property type="component" value="Unassembled WGS sequence"/>
</dbReference>
<gene>
    <name evidence="1" type="ORF">SAMN02745213_01978</name>
</gene>
<dbReference type="SUPFAM" id="SSF48371">
    <property type="entry name" value="ARM repeat"/>
    <property type="match status" value="1"/>
</dbReference>
<dbReference type="Pfam" id="PF08713">
    <property type="entry name" value="DNA_alkylation"/>
    <property type="match status" value="1"/>
</dbReference>
<reference evidence="2" key="1">
    <citation type="submission" date="2017-02" db="EMBL/GenBank/DDBJ databases">
        <authorList>
            <person name="Varghese N."/>
            <person name="Submissions S."/>
        </authorList>
    </citation>
    <scope>NUCLEOTIDE SEQUENCE [LARGE SCALE GENOMIC DNA]</scope>
    <source>
        <strain evidence="2">DSM 3072</strain>
    </source>
</reference>
<evidence type="ECO:0000313" key="1">
    <source>
        <dbReference type="EMBL" id="SKA67794.1"/>
    </source>
</evidence>
<dbReference type="AlphaFoldDB" id="A0A1T4VS31"/>